<reference evidence="1 2" key="1">
    <citation type="submission" date="2016-11" db="EMBL/GenBank/DDBJ databases">
        <authorList>
            <person name="Jaros S."/>
            <person name="Januszkiewicz K."/>
            <person name="Wedrychowicz H."/>
        </authorList>
    </citation>
    <scope>NUCLEOTIDE SEQUENCE [LARGE SCALE GENOMIC DNA]</scope>
    <source>
        <strain evidence="1 2">DSM 26991</strain>
    </source>
</reference>
<sequence length="41" mass="5066">MEIFSYLKRYVFLEYIVKKILLATDISIYRYICQENLLIFV</sequence>
<dbReference type="EMBL" id="FQTV01000001">
    <property type="protein sequence ID" value="SHE44045.1"/>
    <property type="molecule type" value="Genomic_DNA"/>
</dbReference>
<name>A0A1M4TI16_9BACE</name>
<gene>
    <name evidence="1" type="ORF">SAMN05444405_101371</name>
</gene>
<evidence type="ECO:0000313" key="1">
    <source>
        <dbReference type="EMBL" id="SHE44045.1"/>
    </source>
</evidence>
<protein>
    <submittedName>
        <fullName evidence="1">Uncharacterized protein</fullName>
    </submittedName>
</protein>
<evidence type="ECO:0000313" key="2">
    <source>
        <dbReference type="Proteomes" id="UP000184509"/>
    </source>
</evidence>
<dbReference type="STRING" id="1297750.SAMN05444405_101371"/>
<accession>A0A1M4TI16</accession>
<organism evidence="1 2">
    <name type="scientific">Bacteroides luti</name>
    <dbReference type="NCBI Taxonomy" id="1297750"/>
    <lineage>
        <taxon>Bacteria</taxon>
        <taxon>Pseudomonadati</taxon>
        <taxon>Bacteroidota</taxon>
        <taxon>Bacteroidia</taxon>
        <taxon>Bacteroidales</taxon>
        <taxon>Bacteroidaceae</taxon>
        <taxon>Bacteroides</taxon>
    </lineage>
</organism>
<dbReference type="AlphaFoldDB" id="A0A1M4TI16"/>
<keyword evidence="2" id="KW-1185">Reference proteome</keyword>
<dbReference type="Proteomes" id="UP000184509">
    <property type="component" value="Unassembled WGS sequence"/>
</dbReference>
<proteinExistence type="predicted"/>